<reference evidence="2" key="1">
    <citation type="journal article" date="2016" name="Front. Microbiol.">
        <title>Genome Sequence of the Piezophilic, Mesophilic Sulfate-Reducing Bacterium Desulfovibrio indicus J2T.</title>
        <authorList>
            <person name="Cao J."/>
            <person name="Maignien L."/>
            <person name="Shao Z."/>
            <person name="Alain K."/>
            <person name="Jebbar M."/>
        </authorList>
    </citation>
    <scope>NUCLEOTIDE SEQUENCE</scope>
    <source>
        <strain evidence="2">DSM 16372</strain>
    </source>
</reference>
<proteinExistence type="predicted"/>
<protein>
    <submittedName>
        <fullName evidence="2">Uncharacterized protein</fullName>
    </submittedName>
</protein>
<reference evidence="2" key="2">
    <citation type="submission" date="2021-08" db="EMBL/GenBank/DDBJ databases">
        <authorList>
            <person name="Tani A."/>
            <person name="Ola A."/>
            <person name="Ogura Y."/>
            <person name="Katsura K."/>
            <person name="Hayashi T."/>
        </authorList>
    </citation>
    <scope>NUCLEOTIDE SEQUENCE</scope>
    <source>
        <strain evidence="2">DSM 16372</strain>
    </source>
</reference>
<evidence type="ECO:0000256" key="1">
    <source>
        <dbReference type="SAM" id="MobiDB-lite"/>
    </source>
</evidence>
<evidence type="ECO:0000313" key="3">
    <source>
        <dbReference type="Proteomes" id="UP001055247"/>
    </source>
</evidence>
<dbReference type="Proteomes" id="UP001055247">
    <property type="component" value="Unassembled WGS sequence"/>
</dbReference>
<keyword evidence="3" id="KW-1185">Reference proteome</keyword>
<feature type="compositionally biased region" description="Polar residues" evidence="1">
    <location>
        <begin position="111"/>
        <end position="126"/>
    </location>
</feature>
<gene>
    <name evidence="2" type="ORF">BHAOGJBA_6208</name>
</gene>
<dbReference type="RefSeq" id="WP_066919853.1">
    <property type="nucleotide sequence ID" value="NZ_BPQO01000053.1"/>
</dbReference>
<accession>A0AAV4ZX11</accession>
<organism evidence="2 3">
    <name type="scientific">Methylobacterium hispanicum</name>
    <dbReference type="NCBI Taxonomy" id="270350"/>
    <lineage>
        <taxon>Bacteria</taxon>
        <taxon>Pseudomonadati</taxon>
        <taxon>Pseudomonadota</taxon>
        <taxon>Alphaproteobacteria</taxon>
        <taxon>Hyphomicrobiales</taxon>
        <taxon>Methylobacteriaceae</taxon>
        <taxon>Methylobacterium</taxon>
    </lineage>
</organism>
<feature type="region of interest" description="Disordered" evidence="1">
    <location>
        <begin position="102"/>
        <end position="135"/>
    </location>
</feature>
<evidence type="ECO:0000313" key="2">
    <source>
        <dbReference type="EMBL" id="GJD92652.1"/>
    </source>
</evidence>
<comment type="caution">
    <text evidence="2">The sequence shown here is derived from an EMBL/GenBank/DDBJ whole genome shotgun (WGS) entry which is preliminary data.</text>
</comment>
<sequence>MSEEAIHLDWHRAEAADPIERVARALCRHDNKDPDAMASIGPKEVGIADDGIAEMRRAEEPAWMEYAKEAERLVAAFRAFQAGPDQAPIELTALKLSGGPADCGDNLGAPAQSSKQIVSRLRSTASRPARCHRAR</sequence>
<name>A0AAV4ZX11_9HYPH</name>
<dbReference type="AlphaFoldDB" id="A0AAV4ZX11"/>
<dbReference type="EMBL" id="BPQO01000053">
    <property type="protein sequence ID" value="GJD92652.1"/>
    <property type="molecule type" value="Genomic_DNA"/>
</dbReference>